<accession>A0A4Y7QIG4</accession>
<protein>
    <submittedName>
        <fullName evidence="2">Uncharacterized protein</fullName>
    </submittedName>
</protein>
<evidence type="ECO:0000313" key="2">
    <source>
        <dbReference type="EMBL" id="TDL26680.1"/>
    </source>
</evidence>
<organism evidence="2 3">
    <name type="scientific">Rickenella mellea</name>
    <dbReference type="NCBI Taxonomy" id="50990"/>
    <lineage>
        <taxon>Eukaryota</taxon>
        <taxon>Fungi</taxon>
        <taxon>Dikarya</taxon>
        <taxon>Basidiomycota</taxon>
        <taxon>Agaricomycotina</taxon>
        <taxon>Agaricomycetes</taxon>
        <taxon>Hymenochaetales</taxon>
        <taxon>Rickenellaceae</taxon>
        <taxon>Rickenella</taxon>
    </lineage>
</organism>
<proteinExistence type="predicted"/>
<keyword evidence="3" id="KW-1185">Reference proteome</keyword>
<evidence type="ECO:0000256" key="1">
    <source>
        <dbReference type="SAM" id="MobiDB-lite"/>
    </source>
</evidence>
<evidence type="ECO:0000313" key="3">
    <source>
        <dbReference type="Proteomes" id="UP000294933"/>
    </source>
</evidence>
<dbReference type="Proteomes" id="UP000294933">
    <property type="component" value="Unassembled WGS sequence"/>
</dbReference>
<feature type="region of interest" description="Disordered" evidence="1">
    <location>
        <begin position="16"/>
        <end position="55"/>
    </location>
</feature>
<reference evidence="2 3" key="1">
    <citation type="submission" date="2018-06" db="EMBL/GenBank/DDBJ databases">
        <title>A transcriptomic atlas of mushroom development highlights an independent origin of complex multicellularity.</title>
        <authorList>
            <consortium name="DOE Joint Genome Institute"/>
            <person name="Krizsan K."/>
            <person name="Almasi E."/>
            <person name="Merenyi Z."/>
            <person name="Sahu N."/>
            <person name="Viragh M."/>
            <person name="Koszo T."/>
            <person name="Mondo S."/>
            <person name="Kiss B."/>
            <person name="Balint B."/>
            <person name="Kues U."/>
            <person name="Barry K."/>
            <person name="Hegedus J.C."/>
            <person name="Henrissat B."/>
            <person name="Johnson J."/>
            <person name="Lipzen A."/>
            <person name="Ohm R."/>
            <person name="Nagy I."/>
            <person name="Pangilinan J."/>
            <person name="Yan J."/>
            <person name="Xiong Y."/>
            <person name="Grigoriev I.V."/>
            <person name="Hibbett D.S."/>
            <person name="Nagy L.G."/>
        </authorList>
    </citation>
    <scope>NUCLEOTIDE SEQUENCE [LARGE SCALE GENOMIC DNA]</scope>
    <source>
        <strain evidence="2 3">SZMC22713</strain>
    </source>
</reference>
<dbReference type="VEuPathDB" id="FungiDB:BD410DRAFT_783790"/>
<sequence length="117" mass="13303">MPVAFADIEFTCSIPGGFQPDNLRRKADTGNGSVSTDESAPKRRPMRRSKPCKDDAQFELTTQATIWEELENRRLRDDPPEVNRVLCDKCGKWIKLSKSTKYKKAAWARHRSLVHGG</sequence>
<dbReference type="AlphaFoldDB" id="A0A4Y7QIG4"/>
<gene>
    <name evidence="2" type="ORF">BD410DRAFT_783790</name>
</gene>
<dbReference type="EMBL" id="ML170161">
    <property type="protein sequence ID" value="TDL26680.1"/>
    <property type="molecule type" value="Genomic_DNA"/>
</dbReference>
<name>A0A4Y7QIG4_9AGAM</name>